<dbReference type="EMBL" id="FNPR01000001">
    <property type="protein sequence ID" value="SDY27992.1"/>
    <property type="molecule type" value="Genomic_DNA"/>
</dbReference>
<gene>
    <name evidence="2" type="ORF">SAMN05444486_1011119</name>
</gene>
<evidence type="ECO:0000256" key="1">
    <source>
        <dbReference type="SAM" id="Phobius"/>
    </source>
</evidence>
<feature type="transmembrane region" description="Helical" evidence="1">
    <location>
        <begin position="63"/>
        <end position="83"/>
    </location>
</feature>
<name>A0A1H3IJZ2_9RHOB</name>
<proteinExistence type="predicted"/>
<keyword evidence="1" id="KW-0812">Transmembrane</keyword>
<sequence length="349" mass="36506">MPHIPQTAALLVLALFGALIAQATGLPLPFLIGSLLATAPVAIFATNRLPAGYVFPINLRLPFIALIGAVIGAQVTLALLASLHDLLPSLAAMVAFVLLAQGLNYAVFRVIGGYDAPTAFFSGAPGGLIESIAMGEATGAHQPTLIAQQFLRIILVITLVPAGLSLWLGYPVGSAGGLSFNTVPVTWPMYPQAAVILALGLFAGRALSLPAWQLTGPLIVSAGFALMGQPLALPNWLILLAQLVVGASLGMRFAGLDMPTLRRCLWLSLLSLTLMFAIGAALAALLVGPTDQPFKTLFITFAPGGVNEMALIALSLQANPAFVTLHHIFRIMLTVLLLGFIAKRLNKVD</sequence>
<dbReference type="AlphaFoldDB" id="A0A1H3IJZ2"/>
<dbReference type="STRING" id="576131.SAMN05444486_1011119"/>
<keyword evidence="3" id="KW-1185">Reference proteome</keyword>
<dbReference type="RefSeq" id="WP_089888483.1">
    <property type="nucleotide sequence ID" value="NZ_CALLJM010000026.1"/>
</dbReference>
<reference evidence="2 3" key="1">
    <citation type="submission" date="2016-10" db="EMBL/GenBank/DDBJ databases">
        <authorList>
            <person name="de Groot N.N."/>
        </authorList>
    </citation>
    <scope>NUCLEOTIDE SEQUENCE [LARGE SCALE GENOMIC DNA]</scope>
    <source>
        <strain evidence="2 3">DSM 24677</strain>
    </source>
</reference>
<evidence type="ECO:0008006" key="4">
    <source>
        <dbReference type="Google" id="ProtNLM"/>
    </source>
</evidence>
<feature type="transmembrane region" description="Helical" evidence="1">
    <location>
        <begin position="214"/>
        <end position="231"/>
    </location>
</feature>
<feature type="transmembrane region" description="Helical" evidence="1">
    <location>
        <begin position="33"/>
        <end position="51"/>
    </location>
</feature>
<dbReference type="PANTHER" id="PTHR38457:SF1">
    <property type="entry name" value="REGULATOR ABRB-RELATED"/>
    <property type="match status" value="1"/>
</dbReference>
<accession>A0A1H3IJZ2</accession>
<keyword evidence="1" id="KW-1133">Transmembrane helix</keyword>
<dbReference type="InterPro" id="IPR017516">
    <property type="entry name" value="AbrB_dup"/>
</dbReference>
<dbReference type="GO" id="GO:0016020">
    <property type="term" value="C:membrane"/>
    <property type="evidence" value="ECO:0007669"/>
    <property type="project" value="InterPro"/>
</dbReference>
<feature type="transmembrane region" description="Helical" evidence="1">
    <location>
        <begin position="150"/>
        <end position="170"/>
    </location>
</feature>
<dbReference type="NCBIfam" id="TIGR03082">
    <property type="entry name" value="Gneg_AbrB_dup"/>
    <property type="match status" value="1"/>
</dbReference>
<feature type="transmembrane region" description="Helical" evidence="1">
    <location>
        <begin position="190"/>
        <end position="207"/>
    </location>
</feature>
<dbReference type="InterPro" id="IPR007820">
    <property type="entry name" value="AbrB_fam"/>
</dbReference>
<evidence type="ECO:0000313" key="2">
    <source>
        <dbReference type="EMBL" id="SDY27992.1"/>
    </source>
</evidence>
<feature type="transmembrane region" description="Helical" evidence="1">
    <location>
        <begin position="321"/>
        <end position="342"/>
    </location>
</feature>
<dbReference type="GO" id="GO:0010468">
    <property type="term" value="P:regulation of gene expression"/>
    <property type="evidence" value="ECO:0007669"/>
    <property type="project" value="InterPro"/>
</dbReference>
<organism evidence="2 3">
    <name type="scientific">Lentibacter algarum</name>
    <dbReference type="NCBI Taxonomy" id="576131"/>
    <lineage>
        <taxon>Bacteria</taxon>
        <taxon>Pseudomonadati</taxon>
        <taxon>Pseudomonadota</taxon>
        <taxon>Alphaproteobacteria</taxon>
        <taxon>Rhodobacterales</taxon>
        <taxon>Roseobacteraceae</taxon>
        <taxon>Lentibacter</taxon>
    </lineage>
</organism>
<dbReference type="PANTHER" id="PTHR38457">
    <property type="entry name" value="REGULATOR ABRB-RELATED"/>
    <property type="match status" value="1"/>
</dbReference>
<dbReference type="OrthoDB" id="7157734at2"/>
<feature type="transmembrane region" description="Helical" evidence="1">
    <location>
        <begin position="237"/>
        <end position="254"/>
    </location>
</feature>
<feature type="transmembrane region" description="Helical" evidence="1">
    <location>
        <begin position="266"/>
        <end position="287"/>
    </location>
</feature>
<dbReference type="GeneID" id="78123900"/>
<evidence type="ECO:0000313" key="3">
    <source>
        <dbReference type="Proteomes" id="UP000199026"/>
    </source>
</evidence>
<keyword evidence="1" id="KW-0472">Membrane</keyword>
<protein>
    <recommendedName>
        <fullName evidence="4">Aminopeptidase</fullName>
    </recommendedName>
</protein>
<feature type="transmembrane region" description="Helical" evidence="1">
    <location>
        <begin position="89"/>
        <end position="108"/>
    </location>
</feature>
<dbReference type="PIRSF" id="PIRSF038991">
    <property type="entry name" value="Protein_AbrB"/>
    <property type="match status" value="1"/>
</dbReference>
<dbReference type="Pfam" id="PF05145">
    <property type="entry name" value="AbrB"/>
    <property type="match status" value="1"/>
</dbReference>
<dbReference type="Proteomes" id="UP000199026">
    <property type="component" value="Unassembled WGS sequence"/>
</dbReference>